<evidence type="ECO:0000313" key="2">
    <source>
        <dbReference type="Proteomes" id="UP000467385"/>
    </source>
</evidence>
<proteinExistence type="predicted"/>
<reference evidence="1 2" key="1">
    <citation type="journal article" date="2019" name="Emerg. Microbes Infect.">
        <title>Comprehensive subspecies identification of 175 nontuberculous mycobacteria species based on 7547 genomic profiles.</title>
        <authorList>
            <person name="Matsumoto Y."/>
            <person name="Kinjo T."/>
            <person name="Motooka D."/>
            <person name="Nabeya D."/>
            <person name="Jung N."/>
            <person name="Uechi K."/>
            <person name="Horii T."/>
            <person name="Iida T."/>
            <person name="Fujita J."/>
            <person name="Nakamura S."/>
        </authorList>
    </citation>
    <scope>NUCLEOTIDE SEQUENCE [LARGE SCALE GENOMIC DNA]</scope>
    <source>
        <strain evidence="1 2">JCM 14738</strain>
    </source>
</reference>
<dbReference type="OrthoDB" id="3246562at2"/>
<organism evidence="1 2">
    <name type="scientific">Mycobacterium conspicuum</name>
    <dbReference type="NCBI Taxonomy" id="44010"/>
    <lineage>
        <taxon>Bacteria</taxon>
        <taxon>Bacillati</taxon>
        <taxon>Actinomycetota</taxon>
        <taxon>Actinomycetes</taxon>
        <taxon>Mycobacteriales</taxon>
        <taxon>Mycobacteriaceae</taxon>
        <taxon>Mycobacterium</taxon>
    </lineage>
</organism>
<dbReference type="AlphaFoldDB" id="A0A1X1TQ98"/>
<keyword evidence="2" id="KW-1185">Reference proteome</keyword>
<dbReference type="EMBL" id="AP022613">
    <property type="protein sequence ID" value="BBZ40274.1"/>
    <property type="molecule type" value="Genomic_DNA"/>
</dbReference>
<name>A0A1X1TQ98_9MYCO</name>
<evidence type="ECO:0000313" key="1">
    <source>
        <dbReference type="EMBL" id="BBZ40274.1"/>
    </source>
</evidence>
<dbReference type="RefSeq" id="WP_085231160.1">
    <property type="nucleotide sequence ID" value="NZ_AP022613.1"/>
</dbReference>
<dbReference type="STRING" id="44010.AWC00_03010"/>
<gene>
    <name evidence="1" type="ORF">MCNS_33370</name>
</gene>
<accession>A0A1X1TQ98</accession>
<protein>
    <submittedName>
        <fullName evidence="1">Uncharacterized protein</fullName>
    </submittedName>
</protein>
<sequence length="562" mass="62063">MSLIYRAIWQDNAIDDIRGFAADRFIHWVSEKWPVIVVPTTGKAHGEGQQNGERVDLEVHTIAGADAEVGITEAYRGDLIETRSGGTRWHTTLRSWEALEQDDTANRWFWVDVEVVGDIDIARLAVAAPKLVRELLAGGRSPQVDGDALVPDRTVMTGAADGELLAELISRPGRTLPIIVANDSPAARAKAAESDLYYPKIVEAVRQRTFGIATTYTVDNAAGDGLIDALGRSYGVWDGAIRVYLADVDPAEPGNAWRHRYYTSDRYTRSNFVAGQAIARLLGPVSAVRRPPSSYPAVKRLLEDVDTGGSFDELLQLADDQLREADTTITELREHVKQQDEFIDDLAIDLGAALEERALALREIEDLRSHVVSLQGQLTAPDKFHTVVEEEQPPATAVSVTEAVSLARAYLADRLVIPEEALHDLDDLDASPAAAAWGQTSWEGLLALHAYAVDRADGWDGGGFWEWCENSKNPRAWRATNKKLAMKESEFVNNSPRLRRTREFPIATEIAPSGRIYMEPHLKIATGGGNLAPRIYFHFDDKQCIIHVGFIGPHRLLPNTKT</sequence>
<dbReference type="Proteomes" id="UP000467385">
    <property type="component" value="Chromosome"/>
</dbReference>